<dbReference type="PROSITE" id="PS50943">
    <property type="entry name" value="HTH_CROC1"/>
    <property type="match status" value="1"/>
</dbReference>
<dbReference type="EMBL" id="CP002403">
    <property type="protein sequence ID" value="ADU21008.1"/>
    <property type="molecule type" value="Genomic_DNA"/>
</dbReference>
<dbReference type="InterPro" id="IPR001387">
    <property type="entry name" value="Cro/C1-type_HTH"/>
</dbReference>
<dbReference type="PANTHER" id="PTHR46797:SF24">
    <property type="entry name" value="DNA-BINDING PHAGE PROTEIN"/>
    <property type="match status" value="1"/>
</dbReference>
<keyword evidence="1" id="KW-0238">DNA-binding</keyword>
<dbReference type="SUPFAM" id="SSF47413">
    <property type="entry name" value="lambda repressor-like DNA-binding domains"/>
    <property type="match status" value="1"/>
</dbReference>
<dbReference type="Proteomes" id="UP000006919">
    <property type="component" value="Chromosome"/>
</dbReference>
<dbReference type="GO" id="GO:0003677">
    <property type="term" value="F:DNA binding"/>
    <property type="evidence" value="ECO:0007669"/>
    <property type="project" value="UniProtKB-KW"/>
</dbReference>
<dbReference type="Gene3D" id="1.10.260.40">
    <property type="entry name" value="lambda repressor-like DNA-binding domains"/>
    <property type="match status" value="1"/>
</dbReference>
<dbReference type="OrthoDB" id="1853737at2"/>
<dbReference type="SMART" id="SM00530">
    <property type="entry name" value="HTH_XRE"/>
    <property type="match status" value="1"/>
</dbReference>
<evidence type="ECO:0000259" key="2">
    <source>
        <dbReference type="PROSITE" id="PS50943"/>
    </source>
</evidence>
<accession>E6UFC2</accession>
<dbReference type="CDD" id="cd00093">
    <property type="entry name" value="HTH_XRE"/>
    <property type="match status" value="1"/>
</dbReference>
<sequence>MDELNYMEIGARIRKSRESQMFTQEKLAEMLDVSVKFISDIELGAKGMSLKTLNKLSQSLLITTDYILYGNDSEAEIGEIMMLLQKCPTEKRKYAVDLLKVYVRSIDSKC</sequence>
<dbReference type="InterPro" id="IPR010982">
    <property type="entry name" value="Lambda_DNA-bd_dom_sf"/>
</dbReference>
<dbReference type="HOGENOM" id="CLU_066192_17_6_9"/>
<proteinExistence type="predicted"/>
<dbReference type="RefSeq" id="WP_013497200.1">
    <property type="nucleotide sequence ID" value="NC_014833.1"/>
</dbReference>
<gene>
    <name evidence="3" type="ordered locus">Rumal_0455</name>
</gene>
<dbReference type="eggNOG" id="COG1396">
    <property type="taxonomic scope" value="Bacteria"/>
</dbReference>
<feature type="domain" description="HTH cro/C1-type" evidence="2">
    <location>
        <begin position="13"/>
        <end position="67"/>
    </location>
</feature>
<protein>
    <submittedName>
        <fullName evidence="3">Helix-turn-helix domain protein</fullName>
    </submittedName>
</protein>
<name>E6UFC2_RUMA7</name>
<dbReference type="GO" id="GO:0005829">
    <property type="term" value="C:cytosol"/>
    <property type="evidence" value="ECO:0007669"/>
    <property type="project" value="TreeGrafter"/>
</dbReference>
<dbReference type="KEGG" id="ral:Rumal_0455"/>
<evidence type="ECO:0000313" key="4">
    <source>
        <dbReference type="Proteomes" id="UP000006919"/>
    </source>
</evidence>
<evidence type="ECO:0000313" key="3">
    <source>
        <dbReference type="EMBL" id="ADU21008.1"/>
    </source>
</evidence>
<evidence type="ECO:0000256" key="1">
    <source>
        <dbReference type="ARBA" id="ARBA00023125"/>
    </source>
</evidence>
<dbReference type="Pfam" id="PF01381">
    <property type="entry name" value="HTH_3"/>
    <property type="match status" value="1"/>
</dbReference>
<organism evidence="3 4">
    <name type="scientific">Ruminococcus albus (strain ATCC 27210 / DSM 20455 / JCM 14654 / NCDO 2250 / 7)</name>
    <dbReference type="NCBI Taxonomy" id="697329"/>
    <lineage>
        <taxon>Bacteria</taxon>
        <taxon>Bacillati</taxon>
        <taxon>Bacillota</taxon>
        <taxon>Clostridia</taxon>
        <taxon>Eubacteriales</taxon>
        <taxon>Oscillospiraceae</taxon>
        <taxon>Ruminococcus</taxon>
    </lineage>
</organism>
<reference evidence="3 4" key="1">
    <citation type="journal article" date="2011" name="J. Bacteriol.">
        <title>Complete genome of the cellulolytic ruminal bacterium Ruminococcus albus 7.</title>
        <authorList>
            <person name="Suen G."/>
            <person name="Stevenson D.M."/>
            <person name="Bruce D.C."/>
            <person name="Chertkov O."/>
            <person name="Copeland A."/>
            <person name="Cheng J.F."/>
            <person name="Detter C."/>
            <person name="Detter J.C."/>
            <person name="Goodwin L.A."/>
            <person name="Han C.S."/>
            <person name="Hauser L.J."/>
            <person name="Ivanova N.N."/>
            <person name="Kyrpides N.C."/>
            <person name="Land M.L."/>
            <person name="Lapidus A."/>
            <person name="Lucas S."/>
            <person name="Ovchinnikova G."/>
            <person name="Pitluck S."/>
            <person name="Tapia R."/>
            <person name="Woyke T."/>
            <person name="Boyum J."/>
            <person name="Mead D."/>
            <person name="Weimer P.J."/>
        </authorList>
    </citation>
    <scope>NUCLEOTIDE SEQUENCE [LARGE SCALE GENOMIC DNA]</scope>
    <source>
        <strain evidence="4">ATCC 27210 / DSM 20455 / JCM 14654 / NCDO 2250 / 7</strain>
    </source>
</reference>
<dbReference type="PANTHER" id="PTHR46797">
    <property type="entry name" value="HTH-TYPE TRANSCRIPTIONAL REGULATOR"/>
    <property type="match status" value="1"/>
</dbReference>
<dbReference type="InterPro" id="IPR050807">
    <property type="entry name" value="TransReg_Diox_bact_type"/>
</dbReference>
<dbReference type="AlphaFoldDB" id="E6UFC2"/>
<dbReference type="STRING" id="697329.Rumal_0455"/>
<dbReference type="GO" id="GO:0003700">
    <property type="term" value="F:DNA-binding transcription factor activity"/>
    <property type="evidence" value="ECO:0007669"/>
    <property type="project" value="TreeGrafter"/>
</dbReference>